<feature type="transmembrane region" description="Helical" evidence="9">
    <location>
        <begin position="1063"/>
        <end position="1082"/>
    </location>
</feature>
<feature type="compositionally biased region" description="Polar residues" evidence="8">
    <location>
        <begin position="52"/>
        <end position="69"/>
    </location>
</feature>
<dbReference type="GO" id="GO:0005774">
    <property type="term" value="C:vacuolar membrane"/>
    <property type="evidence" value="ECO:0007669"/>
    <property type="project" value="UniProtKB-ARBA"/>
</dbReference>
<feature type="transmembrane region" description="Helical" evidence="9">
    <location>
        <begin position="1000"/>
        <end position="1023"/>
    </location>
</feature>
<feature type="transmembrane region" description="Helical" evidence="9">
    <location>
        <begin position="410"/>
        <end position="427"/>
    </location>
</feature>
<evidence type="ECO:0000256" key="6">
    <source>
        <dbReference type="ARBA" id="ARBA00023065"/>
    </source>
</evidence>
<evidence type="ECO:0000256" key="1">
    <source>
        <dbReference type="ARBA" id="ARBA00004127"/>
    </source>
</evidence>
<dbReference type="InterPro" id="IPR004713">
    <property type="entry name" value="CaH_exchang"/>
</dbReference>
<evidence type="ECO:0000256" key="2">
    <source>
        <dbReference type="ARBA" id="ARBA00008170"/>
    </source>
</evidence>
<feature type="transmembrane region" description="Helical" evidence="9">
    <location>
        <begin position="1035"/>
        <end position="1057"/>
    </location>
</feature>
<keyword evidence="5 9" id="KW-1133">Transmembrane helix</keyword>
<evidence type="ECO:0000256" key="4">
    <source>
        <dbReference type="ARBA" id="ARBA00022692"/>
    </source>
</evidence>
<dbReference type="InterPro" id="IPR004837">
    <property type="entry name" value="NaCa_Exmemb"/>
</dbReference>
<feature type="transmembrane region" description="Helical" evidence="9">
    <location>
        <begin position="569"/>
        <end position="593"/>
    </location>
</feature>
<feature type="transmembrane region" description="Helical" evidence="9">
    <location>
        <begin position="706"/>
        <end position="726"/>
    </location>
</feature>
<dbReference type="FunFam" id="1.20.1420.30:FF:000017">
    <property type="entry name" value="Calcium permease family membrane transporter"/>
    <property type="match status" value="1"/>
</dbReference>
<feature type="transmembrane region" description="Helical" evidence="9">
    <location>
        <begin position="433"/>
        <end position="455"/>
    </location>
</feature>
<feature type="region of interest" description="Disordered" evidence="8">
    <location>
        <begin position="869"/>
        <end position="898"/>
    </location>
</feature>
<dbReference type="InterPro" id="IPR005185">
    <property type="entry name" value="YccF"/>
</dbReference>
<feature type="compositionally biased region" description="Acidic residues" evidence="8">
    <location>
        <begin position="189"/>
        <end position="208"/>
    </location>
</feature>
<feature type="transmembrane region" description="Helical" evidence="9">
    <location>
        <begin position="605"/>
        <end position="625"/>
    </location>
</feature>
<feature type="compositionally biased region" description="Acidic residues" evidence="8">
    <location>
        <begin position="108"/>
        <end position="117"/>
    </location>
</feature>
<feature type="domain" description="Inner membrane component" evidence="11">
    <location>
        <begin position="266"/>
        <end position="319"/>
    </location>
</feature>
<keyword evidence="7 9" id="KW-0472">Membrane</keyword>
<feature type="transmembrane region" description="Helical" evidence="9">
    <location>
        <begin position="263"/>
        <end position="296"/>
    </location>
</feature>
<accession>A0A8E2ERW3</accession>
<keyword evidence="13" id="KW-1185">Reference proteome</keyword>
<evidence type="ECO:0008006" key="14">
    <source>
        <dbReference type="Google" id="ProtNLM"/>
    </source>
</evidence>
<dbReference type="GO" id="GO:0015369">
    <property type="term" value="F:calcium:proton antiporter activity"/>
    <property type="evidence" value="ECO:0007669"/>
    <property type="project" value="TreeGrafter"/>
</dbReference>
<feature type="region of interest" description="Disordered" evidence="8">
    <location>
        <begin position="799"/>
        <end position="846"/>
    </location>
</feature>
<evidence type="ECO:0000259" key="11">
    <source>
        <dbReference type="Pfam" id="PF03733"/>
    </source>
</evidence>
<feature type="transmembrane region" description="Helical" evidence="9">
    <location>
        <begin position="930"/>
        <end position="954"/>
    </location>
</feature>
<evidence type="ECO:0000256" key="5">
    <source>
        <dbReference type="ARBA" id="ARBA00022989"/>
    </source>
</evidence>
<evidence type="ECO:0000313" key="12">
    <source>
        <dbReference type="EMBL" id="OCL03736.1"/>
    </source>
</evidence>
<keyword evidence="4 9" id="KW-0812">Transmembrane</keyword>
<evidence type="ECO:0000256" key="3">
    <source>
        <dbReference type="ARBA" id="ARBA00022448"/>
    </source>
</evidence>
<feature type="region of interest" description="Disordered" evidence="8">
    <location>
        <begin position="372"/>
        <end position="400"/>
    </location>
</feature>
<keyword evidence="3" id="KW-0813">Transport</keyword>
<organism evidence="12 13">
    <name type="scientific">Glonium stellatum</name>
    <dbReference type="NCBI Taxonomy" id="574774"/>
    <lineage>
        <taxon>Eukaryota</taxon>
        <taxon>Fungi</taxon>
        <taxon>Dikarya</taxon>
        <taxon>Ascomycota</taxon>
        <taxon>Pezizomycotina</taxon>
        <taxon>Dothideomycetes</taxon>
        <taxon>Pleosporomycetidae</taxon>
        <taxon>Gloniales</taxon>
        <taxon>Gloniaceae</taxon>
        <taxon>Glonium</taxon>
    </lineage>
</organism>
<dbReference type="EMBL" id="KV750692">
    <property type="protein sequence ID" value="OCL03736.1"/>
    <property type="molecule type" value="Genomic_DNA"/>
</dbReference>
<feature type="compositionally biased region" description="Basic and acidic residues" evidence="8">
    <location>
        <begin position="827"/>
        <end position="837"/>
    </location>
</feature>
<keyword evidence="6" id="KW-0406">Ion transport</keyword>
<feature type="region of interest" description="Disordered" evidence="8">
    <location>
        <begin position="1"/>
        <end position="208"/>
    </location>
</feature>
<feature type="transmembrane region" description="Helical" evidence="9">
    <location>
        <begin position="537"/>
        <end position="557"/>
    </location>
</feature>
<evidence type="ECO:0000256" key="8">
    <source>
        <dbReference type="SAM" id="MobiDB-lite"/>
    </source>
</evidence>
<feature type="transmembrane region" description="Helical" evidence="9">
    <location>
        <begin position="637"/>
        <end position="657"/>
    </location>
</feature>
<dbReference type="InterPro" id="IPR044880">
    <property type="entry name" value="NCX_ion-bd_dom_sf"/>
</dbReference>
<proteinExistence type="inferred from homology"/>
<feature type="compositionally biased region" description="Polar residues" evidence="8">
    <location>
        <begin position="174"/>
        <end position="183"/>
    </location>
</feature>
<dbReference type="Proteomes" id="UP000250140">
    <property type="component" value="Unassembled WGS sequence"/>
</dbReference>
<reference evidence="12 13" key="1">
    <citation type="journal article" date="2016" name="Nat. Commun.">
        <title>Ectomycorrhizal ecology is imprinted in the genome of the dominant symbiotic fungus Cenococcum geophilum.</title>
        <authorList>
            <consortium name="DOE Joint Genome Institute"/>
            <person name="Peter M."/>
            <person name="Kohler A."/>
            <person name="Ohm R.A."/>
            <person name="Kuo A."/>
            <person name="Krutzmann J."/>
            <person name="Morin E."/>
            <person name="Arend M."/>
            <person name="Barry K.W."/>
            <person name="Binder M."/>
            <person name="Choi C."/>
            <person name="Clum A."/>
            <person name="Copeland A."/>
            <person name="Grisel N."/>
            <person name="Haridas S."/>
            <person name="Kipfer T."/>
            <person name="LaButti K."/>
            <person name="Lindquist E."/>
            <person name="Lipzen A."/>
            <person name="Maire R."/>
            <person name="Meier B."/>
            <person name="Mihaltcheva S."/>
            <person name="Molinier V."/>
            <person name="Murat C."/>
            <person name="Poggeler S."/>
            <person name="Quandt C.A."/>
            <person name="Sperisen C."/>
            <person name="Tritt A."/>
            <person name="Tisserant E."/>
            <person name="Crous P.W."/>
            <person name="Henrissat B."/>
            <person name="Nehls U."/>
            <person name="Egli S."/>
            <person name="Spatafora J.W."/>
            <person name="Grigoriev I.V."/>
            <person name="Martin F.M."/>
        </authorList>
    </citation>
    <scope>NUCLEOTIDE SEQUENCE [LARGE SCALE GENOMIC DNA]</scope>
    <source>
        <strain evidence="12 13">CBS 207.34</strain>
    </source>
</reference>
<dbReference type="OrthoDB" id="16982at2759"/>
<feature type="domain" description="Sodium/calcium exchanger membrane region" evidence="10">
    <location>
        <begin position="928"/>
        <end position="1081"/>
    </location>
</feature>
<name>A0A8E2ERW3_9PEZI</name>
<dbReference type="Gene3D" id="1.20.1420.30">
    <property type="entry name" value="NCX, central ion-binding region"/>
    <property type="match status" value="2"/>
</dbReference>
<dbReference type="InterPro" id="IPR023298">
    <property type="entry name" value="ATPase_P-typ_TM_dom_sf"/>
</dbReference>
<dbReference type="GO" id="GO:0012505">
    <property type="term" value="C:endomembrane system"/>
    <property type="evidence" value="ECO:0007669"/>
    <property type="project" value="UniProtKB-SubCell"/>
</dbReference>
<feature type="compositionally biased region" description="Acidic residues" evidence="8">
    <location>
        <begin position="157"/>
        <end position="167"/>
    </location>
</feature>
<dbReference type="PANTHER" id="PTHR31503">
    <property type="entry name" value="VACUOLAR CALCIUM ION TRANSPORTER"/>
    <property type="match status" value="1"/>
</dbReference>
<protein>
    <recommendedName>
        <fullName evidence="14">Calcium permease family membrane transporter</fullName>
    </recommendedName>
</protein>
<feature type="domain" description="Sodium/calcium exchanger membrane region" evidence="10">
    <location>
        <begin position="539"/>
        <end position="724"/>
    </location>
</feature>
<dbReference type="SUPFAM" id="SSF81665">
    <property type="entry name" value="Calcium ATPase, transmembrane domain M"/>
    <property type="match status" value="1"/>
</dbReference>
<gene>
    <name evidence="12" type="ORF">AOQ84DRAFT_392038</name>
</gene>
<sequence>MPEDERPTTAGGKGASPHHSRRSSAASGVNTGPSTQYASITSAADTIRRRPQTVQTHTGGYGSITPSTTHSRHGLGSPERQAPKPPKKPTMGRRTTSSHVPYKGQEFSVDDAQDEVDKDLAQPVPRPTKVPPLRRQPSTLRRKPTAQVPALPTVDSQESEDALEEEAAGAPTDTDVNPSSSVEEGTLQADEDEEIGDEEVIDDDGDLSDAESFTLKDRQEAINVTHPFGIRIWKPALYKKSRSVQRNAEGDIHSTPGLYVSNWLLLFNLAWSVIFGWWLALIAGLGGLICFLFGFFDSCMEYSTVLFHLAGYLFYPFGKYVKLMQDEAYADEDEGEGRSISEYEQWQSGDIEEGRLFFGPTASHTHRSLVGRRRNSMDSTDETQSLLGRTGRGNLPHSETRTKRRLFGRGKWNFGRIIFFVFFYGLLMPSLFIVSIICWLFVFTIPMGKVTLLLLDHLRRHPLALSFHSDSTDSRRPGDPSSSILLCTYRAVGTKYWKYTIDGTNIFLINLLGLVAFVIFDYWVLDVALGLKIALTNQFLVFTLALLSIIPLAYFIGQAVASISAQSSMGVGATINAFFSTVVEVFLYCVALNEGKAALVEGSVIGSIFAGILFLPGISMCFGALKRKTQRFNVKSAGVTSTMLLFAVIGAFGPTLFYQIYGSHELNCRQCVHHDTKSLERDCRRCYYSQIPAVHDRFYLEAVRPYIWFAAVMLFLSYVIGLLFTLRTHAAVIWSSELDEKKADRADMSTSYLSASGQLDQPGTLTRQATNYSIGGLPRSDIRESQLYKRILGQSFKQVGLGPNGEVPEERQRPLGSTDGQTPHVVPPKDADEERSHGTLHLDGLSDEQNQSLVRHVAEMAATAAAVAARDATKAPRKASQLAHTPAKHHTERPAAQRSATFIEEPEEAVPGQAPGGHDAPNWSRTKSALILLTATVAYAIIAEILVTTVDAVLENVDIDEKFLGITLFALVPNTTEFLNAISFAMNGNIALSMEIGSAYALQVCLLQIPCLVLFSAIHGRYIDATQILNHTFTLIFPQWDMVTVILCVFLLSYMYGEGKSNYFKGSILILSYLVVIVGFYFSSFNDFERMGVDRFDTLAVGGFVQQEFQSMSFKTIGRGTNGRAF</sequence>
<evidence type="ECO:0000256" key="7">
    <source>
        <dbReference type="ARBA" id="ARBA00023136"/>
    </source>
</evidence>
<dbReference type="GO" id="GO:0006874">
    <property type="term" value="P:intracellular calcium ion homeostasis"/>
    <property type="evidence" value="ECO:0007669"/>
    <property type="project" value="TreeGrafter"/>
</dbReference>
<feature type="compositionally biased region" description="Polar residues" evidence="8">
    <location>
        <begin position="28"/>
        <end position="44"/>
    </location>
</feature>
<comment type="similarity">
    <text evidence="2">Belongs to the Ca(2+):cation antiporter (CaCA) (TC 2.A.19) family.</text>
</comment>
<dbReference type="AlphaFoldDB" id="A0A8E2ERW3"/>
<evidence type="ECO:0000313" key="13">
    <source>
        <dbReference type="Proteomes" id="UP000250140"/>
    </source>
</evidence>
<evidence type="ECO:0000259" key="10">
    <source>
        <dbReference type="Pfam" id="PF01699"/>
    </source>
</evidence>
<feature type="transmembrane region" description="Helical" evidence="9">
    <location>
        <begin position="505"/>
        <end position="525"/>
    </location>
</feature>
<dbReference type="PANTHER" id="PTHR31503:SF10">
    <property type="entry name" value="VNX1 PROTEIN"/>
    <property type="match status" value="1"/>
</dbReference>
<comment type="subcellular location">
    <subcellularLocation>
        <location evidence="1">Endomembrane system</location>
        <topology evidence="1">Multi-pass membrane protein</topology>
    </subcellularLocation>
</comment>
<evidence type="ECO:0000256" key="9">
    <source>
        <dbReference type="SAM" id="Phobius"/>
    </source>
</evidence>
<dbReference type="Pfam" id="PF03733">
    <property type="entry name" value="YccF"/>
    <property type="match status" value="1"/>
</dbReference>
<dbReference type="Pfam" id="PF01699">
    <property type="entry name" value="Na_Ca_ex"/>
    <property type="match status" value="2"/>
</dbReference>